<evidence type="ECO:0000313" key="3">
    <source>
        <dbReference type="Proteomes" id="UP000008204"/>
    </source>
</evidence>
<dbReference type="InterPro" id="IPR000073">
    <property type="entry name" value="AB_hydrolase_1"/>
</dbReference>
<dbReference type="InterPro" id="IPR029058">
    <property type="entry name" value="AB_hydrolase_fold"/>
</dbReference>
<name>B7JZ35_RIPO1</name>
<evidence type="ECO:0000313" key="2">
    <source>
        <dbReference type="EMBL" id="ACK66112.1"/>
    </source>
</evidence>
<protein>
    <submittedName>
        <fullName evidence="2">Alpha/beta hydrolase fold protein</fullName>
    </submittedName>
</protein>
<dbReference type="PANTHER" id="PTHR22753:SF48">
    <property type="entry name" value="PHOSPHOLIPID_GLYCEROL ACYLTRANSFERASE DOMAIN-CONTAINING PROTEIN"/>
    <property type="match status" value="1"/>
</dbReference>
<dbReference type="STRING" id="41431.PCC8801_2080"/>
<dbReference type="AlphaFoldDB" id="B7JZ35"/>
<proteinExistence type="predicted"/>
<evidence type="ECO:0000259" key="1">
    <source>
        <dbReference type="Pfam" id="PF00561"/>
    </source>
</evidence>
<dbReference type="SUPFAM" id="SSF53474">
    <property type="entry name" value="alpha/beta-Hydrolases"/>
    <property type="match status" value="1"/>
</dbReference>
<gene>
    <name evidence="2" type="ordered locus">PCC8801_2080</name>
</gene>
<keyword evidence="3" id="KW-1185">Reference proteome</keyword>
<dbReference type="eggNOG" id="COG2267">
    <property type="taxonomic scope" value="Bacteria"/>
</dbReference>
<feature type="domain" description="AB hydrolase-1" evidence="1">
    <location>
        <begin position="17"/>
        <end position="242"/>
    </location>
</feature>
<dbReference type="Gene3D" id="3.40.50.1820">
    <property type="entry name" value="alpha/beta hydrolase"/>
    <property type="match status" value="1"/>
</dbReference>
<dbReference type="PANTHER" id="PTHR22753">
    <property type="entry name" value="TRANSMEMBRANE PROTEIN 68"/>
    <property type="match status" value="1"/>
</dbReference>
<accession>B7JZ35</accession>
<dbReference type="Pfam" id="PF00561">
    <property type="entry name" value="Abhydrolase_1"/>
    <property type="match status" value="1"/>
</dbReference>
<dbReference type="OrthoDB" id="571089at2"/>
<keyword evidence="2" id="KW-0378">Hydrolase</keyword>
<dbReference type="GO" id="GO:0016020">
    <property type="term" value="C:membrane"/>
    <property type="evidence" value="ECO:0007669"/>
    <property type="project" value="TreeGrafter"/>
</dbReference>
<reference evidence="3" key="1">
    <citation type="journal article" date="2011" name="MBio">
        <title>Novel metabolic attributes of the genus Cyanothece, comprising a group of unicellular nitrogen-fixing Cyanobacteria.</title>
        <authorList>
            <person name="Bandyopadhyay A."/>
            <person name="Elvitigala T."/>
            <person name="Welsh E."/>
            <person name="Stockel J."/>
            <person name="Liberton M."/>
            <person name="Min H."/>
            <person name="Sherman L.A."/>
            <person name="Pakrasi H.B."/>
        </authorList>
    </citation>
    <scope>NUCLEOTIDE SEQUENCE [LARGE SCALE GENOMIC DNA]</scope>
    <source>
        <strain evidence="3">PCC 8801</strain>
    </source>
</reference>
<dbReference type="HOGENOM" id="CLU_1037342_0_0_3"/>
<sequence length="259" mass="29515">MRLLTPQPRLSLTSNIPLLVYLPGMDGTGELFHRQAKELEQFFQIYCLSIPQNDCSDWNTLAKKTITLIEKERQNHLLSSPVYLCGESFGGCLALKVALMFPSLIDRMILINPASSFCQYPWLSWGVQLTQWIPEFLHRTSTVGFLPFLGSLNRMERKDYQALLKAMQSVPQSVVSWRLSLLRDFDVTETELSQLYQPILTLVSDSDRLLPSVAEGKRLVRYFPNSNLAILPDSGHACLLEKQVNLAEIFQKYQFLPSG</sequence>
<dbReference type="GO" id="GO:0016787">
    <property type="term" value="F:hydrolase activity"/>
    <property type="evidence" value="ECO:0007669"/>
    <property type="project" value="UniProtKB-KW"/>
</dbReference>
<dbReference type="PRINTS" id="PR00111">
    <property type="entry name" value="ABHYDROLASE"/>
</dbReference>
<dbReference type="RefSeq" id="WP_012595380.1">
    <property type="nucleotide sequence ID" value="NC_011726.1"/>
</dbReference>
<dbReference type="EMBL" id="CP001287">
    <property type="protein sequence ID" value="ACK66112.1"/>
    <property type="molecule type" value="Genomic_DNA"/>
</dbReference>
<dbReference type="KEGG" id="cyp:PCC8801_2080"/>
<organism evidence="2 3">
    <name type="scientific">Rippkaea orientalis (strain PCC 8801 / RF-1)</name>
    <name type="common">Cyanothece sp. (strain PCC 8801)</name>
    <dbReference type="NCBI Taxonomy" id="41431"/>
    <lineage>
        <taxon>Bacteria</taxon>
        <taxon>Bacillati</taxon>
        <taxon>Cyanobacteriota</taxon>
        <taxon>Cyanophyceae</taxon>
        <taxon>Oscillatoriophycideae</taxon>
        <taxon>Chroococcales</taxon>
        <taxon>Aphanothecaceae</taxon>
        <taxon>Rippkaea</taxon>
        <taxon>Rippkaea orientalis</taxon>
    </lineage>
</organism>
<dbReference type="Proteomes" id="UP000008204">
    <property type="component" value="Chromosome"/>
</dbReference>